<evidence type="ECO:0000313" key="2">
    <source>
        <dbReference type="Proteomes" id="UP000500826"/>
    </source>
</evidence>
<keyword evidence="2" id="KW-1185">Reference proteome</keyword>
<dbReference type="Proteomes" id="UP000500826">
    <property type="component" value="Chromosome"/>
</dbReference>
<accession>A0ABX6P6T3</accession>
<evidence type="ECO:0000313" key="1">
    <source>
        <dbReference type="EMBL" id="QJW85232.1"/>
    </source>
</evidence>
<gene>
    <name evidence="1" type="ORF">HK414_22925</name>
</gene>
<proteinExistence type="predicted"/>
<name>A0ABX6P6T3_9BURK</name>
<organism evidence="1 2">
    <name type="scientific">Ramlibacter terrae</name>
    <dbReference type="NCBI Taxonomy" id="2732511"/>
    <lineage>
        <taxon>Bacteria</taxon>
        <taxon>Pseudomonadati</taxon>
        <taxon>Pseudomonadota</taxon>
        <taxon>Betaproteobacteria</taxon>
        <taxon>Burkholderiales</taxon>
        <taxon>Comamonadaceae</taxon>
        <taxon>Ramlibacter</taxon>
    </lineage>
</organism>
<reference evidence="1 2" key="1">
    <citation type="submission" date="2020-05" db="EMBL/GenBank/DDBJ databases">
        <title>Ramlibacter rhizophilus sp. nov., isolated from rhizosphere soil of national flower Mugunghwa from South Korea.</title>
        <authorList>
            <person name="Zheng-Fei Y."/>
            <person name="Huan T."/>
        </authorList>
    </citation>
    <scope>NUCLEOTIDE SEQUENCE [LARGE SCALE GENOMIC DNA]</scope>
    <source>
        <strain evidence="1 2">H242</strain>
    </source>
</reference>
<protein>
    <submittedName>
        <fullName evidence="1">Uncharacterized protein</fullName>
    </submittedName>
</protein>
<dbReference type="EMBL" id="CP053418">
    <property type="protein sequence ID" value="QJW85232.1"/>
    <property type="molecule type" value="Genomic_DNA"/>
</dbReference>
<sequence>MPVPVDALQHRALGAGRGLEVAPLQLAVGGLGRKALVAVARLHRDADRHALLLRPCRDGQRRRRLEVVGDVDHRAGEQRAHRGAADLPRQRRDFVAQCIAAEAEAGGQQAGAFAHGVFDGDADGFIGRQPAHDIEARSERGARERVDLVGAVLHVREVGLGRAQPAVHHLVDHADRLQVDHRWWRIEGASRRISA</sequence>